<feature type="repeat" description="WD" evidence="3">
    <location>
        <begin position="1281"/>
        <end position="1322"/>
    </location>
</feature>
<evidence type="ECO:0000313" key="8">
    <source>
        <dbReference type="EMBL" id="KAG0022168.1"/>
    </source>
</evidence>
<evidence type="ECO:0000256" key="1">
    <source>
        <dbReference type="ARBA" id="ARBA00022574"/>
    </source>
</evidence>
<dbReference type="Gene3D" id="2.130.10.10">
    <property type="entry name" value="YVTN repeat-like/Quinoprotein amine dehydrogenase"/>
    <property type="match status" value="5"/>
</dbReference>
<evidence type="ECO:0000256" key="2">
    <source>
        <dbReference type="ARBA" id="ARBA00022737"/>
    </source>
</evidence>
<dbReference type="PANTHER" id="PTHR19879:SF9">
    <property type="entry name" value="TRANSCRIPTION INITIATION FACTOR TFIID SUBUNIT 5"/>
    <property type="match status" value="1"/>
</dbReference>
<dbReference type="Pfam" id="PF23342">
    <property type="entry name" value="WDR90_beta-prop_4th"/>
    <property type="match status" value="1"/>
</dbReference>
<dbReference type="Gene3D" id="3.40.50.300">
    <property type="entry name" value="P-loop containing nucleotide triphosphate hydrolases"/>
    <property type="match status" value="1"/>
</dbReference>
<feature type="repeat" description="WD" evidence="3">
    <location>
        <begin position="1407"/>
        <end position="1448"/>
    </location>
</feature>
<keyword evidence="2" id="KW-0677">Repeat</keyword>
<dbReference type="InterPro" id="IPR019775">
    <property type="entry name" value="WD40_repeat_CS"/>
</dbReference>
<feature type="repeat" description="WD" evidence="3">
    <location>
        <begin position="1617"/>
        <end position="1658"/>
    </location>
</feature>
<feature type="compositionally biased region" description="Polar residues" evidence="4">
    <location>
        <begin position="1"/>
        <end position="11"/>
    </location>
</feature>
<dbReference type="InterPro" id="IPR001680">
    <property type="entry name" value="WD40_rpt"/>
</dbReference>
<dbReference type="InterPro" id="IPR016024">
    <property type="entry name" value="ARM-type_fold"/>
</dbReference>
<dbReference type="InterPro" id="IPR036322">
    <property type="entry name" value="WD40_repeat_dom_sf"/>
</dbReference>
<dbReference type="Pfam" id="PF23948">
    <property type="entry name" value="ARM_5"/>
    <property type="match status" value="1"/>
</dbReference>
<dbReference type="Gene3D" id="2.160.20.80">
    <property type="entry name" value="E3 ubiquitin-protein ligase SopA"/>
    <property type="match status" value="1"/>
</dbReference>
<accession>A0A9P6N1X5</accession>
<dbReference type="SMART" id="SM00320">
    <property type="entry name" value="WD40"/>
    <property type="match status" value="13"/>
</dbReference>
<evidence type="ECO:0000313" key="9">
    <source>
        <dbReference type="Proteomes" id="UP000703661"/>
    </source>
</evidence>
<dbReference type="EMBL" id="JAAAID010000119">
    <property type="protein sequence ID" value="KAG0022168.1"/>
    <property type="molecule type" value="Genomic_DNA"/>
</dbReference>
<protein>
    <recommendedName>
        <fullName evidence="10">WD40 repeat-like protein</fullName>
    </recommendedName>
</protein>
<sequence length="1784" mass="199011">MSRSLISSSLNDVPPGDTTDPTDEHLENACNAETSTKAMPLYHNVEAVIKDEENAVVNKRISDRTLNDDVDRTYYRHEEIVEELEQHSKAQKSYGEAEMWRYPDVASQHSRISQSANPNASILGSAQQVIFTKDVTPSIAGFTLPEVGGRITSTLQLAYCISLLDSSLISNEELSKTEHDWSQAMINNPDEQARLHTMATDITRAFVRDELKRPDIVIEATNLAAVLEYDEFRKLLQVFIDGIGKSLLLNFHLLDGLSLLIRNAPQENIDLDDLVKILELLGDRFQDTHQQSAQHIYRLVLTISRVLDSMVDSQVKGIKREQLHEPLSQYLKDLQKTPDPSMVYRAVYAYQALQYIPDDETILQTLLRRTGKVAKGVSGVVSAVKALNVNDFIKELMRVQESLAGASEAISMASDAYQNAKALVGSGQGFLESLQESFSSRKSAWYPALRGLDLLIQGGRLSEFETLIRQAPCRKDPAYQWGVCQRLGELAINMFWDINTRQCAISLLGEMYADDATWGQLASTKQLTLRILHKLSESSEGELASHAKGLLLDLEMNGDSEKRSLYQACMQEDQSSYLLAVTPPSHESSRLLDIVQNKPDVEAPLLQLKRERLKEHGRDVYILPRAKTSANATKTFDLTSNVQEFLDSGKKVFLVLGDSGSGKSTFNRALEINLWHKYSKTGGKKIPLFIHLPAMKDPKRDLIAERLRQANFTENQIIELKLYHRFVLICDGYDESQQTSNLYMTNQLNQPGQWQAQMVIGCRTEYIGSDYKTYFQPTGRNGSGGSELYQEAIVAPFNKKQVQDCIEQYVDSEKLLWRAEDYQRAFEQVPNLMDLVKNPFLLKLALDVLPRLLGVNSDFSIARITRVELYDEFVHQWIQRNHIRLTEIDLCPRDREALKVFLDEGFCQHGVRFMKDLAIAIYEEQGGNPVVHYSDHVDHKTWKKAFFDNCDGKNLLREAIPFIHSNGQYRFIHKSVLEYGISLAAYDPSARVETTQQEPRISRRGSTSSAFSFEDTASIDEPVVAMEQHLLDSPFGRKSFVHEPSVVQFLVERAQQQPDFRELLLAVIERSKTEKTARIAAANAITVLVRSGEQFNGADLKDIKIPGADLSYGIFDSARLDRADLRKTKLQNIWLRNANLNWAEMQGVQFGELPFLKEDDAVYQCAYWHDGKTLAVGLRNGSFSLYDTSSWEKIKEFGRFEGQQRWPLFSEASDQVAFIGPDYILGLLDVKTGNCFQVLKGHTDWANSVVYSPSGGKAASGGRDKTVRVWDIDTGECIHVLRGHDNAINSLAYSPCGYKIASAGFDGTIRLWNVETGECIHVLLGDGTEVYSVAYSPKGGQIASGSKGATIRLWDVETGNCIHDLRGHVRTVYLVAYSPDGSQIISGGQDKTIRLWDVETRDCIHTLPGHSTLVSCIAYSPNGSQIASGSSDATVRLWTTESNYIARVALGHAMGVNSVAYSPNGSHIISGSDDKTIRLWDVETGNCVYNFLDHSERVGCVAYSPKEGQIASGSSDMTVKLWDVETGGCFNTLRGHEKAVCSVVYSPNGDRVASGSDDQTVRLWDVKTGGCLRIMHGHIGDVNCIAYSPKGDRIISGSHDSTVKLWDVETGETIHTLQGHEGHIYGVSYSPNGDQITSGGADKTVRLWDIQTACCIRILRGHVGTVVNVAYSPDGDKVASGSFDKKLRLWNVETGQCLTVIPGFNGSVFGVAWKSTSNGECLVTGSIDKSVRHWEIIREQDEYTVQLHWSSSHDAFTAIDASFKEVRGLSKVNQTLIDQRGAVL</sequence>
<dbReference type="InterPro" id="IPR007111">
    <property type="entry name" value="NACHT_NTPase"/>
</dbReference>
<feature type="repeat" description="WD" evidence="3">
    <location>
        <begin position="1575"/>
        <end position="1616"/>
    </location>
</feature>
<dbReference type="InterPro" id="IPR015943">
    <property type="entry name" value="WD40/YVTN_repeat-like_dom_sf"/>
</dbReference>
<feature type="domain" description="WDR90 4th beta-propeller" evidence="6">
    <location>
        <begin position="1456"/>
        <end position="1585"/>
    </location>
</feature>
<feature type="repeat" description="WD" evidence="3">
    <location>
        <begin position="1365"/>
        <end position="1406"/>
    </location>
</feature>
<dbReference type="SUPFAM" id="SSF141571">
    <property type="entry name" value="Pentapeptide repeat-like"/>
    <property type="match status" value="1"/>
</dbReference>
<feature type="repeat" description="WD" evidence="3">
    <location>
        <begin position="1239"/>
        <end position="1280"/>
    </location>
</feature>
<evidence type="ECO:0008006" key="10">
    <source>
        <dbReference type="Google" id="ProtNLM"/>
    </source>
</evidence>
<dbReference type="InterPro" id="IPR027417">
    <property type="entry name" value="P-loop_NTPase"/>
</dbReference>
<evidence type="ECO:0000259" key="5">
    <source>
        <dbReference type="Pfam" id="PF05729"/>
    </source>
</evidence>
<feature type="domain" description="NACHT" evidence="5">
    <location>
        <begin position="652"/>
        <end position="757"/>
    </location>
</feature>
<dbReference type="SUPFAM" id="SSF48371">
    <property type="entry name" value="ARM repeat"/>
    <property type="match status" value="1"/>
</dbReference>
<feature type="repeat" description="WD" evidence="3">
    <location>
        <begin position="1701"/>
        <end position="1744"/>
    </location>
</feature>
<feature type="repeat" description="WD" evidence="3">
    <location>
        <begin position="1659"/>
        <end position="1700"/>
    </location>
</feature>
<dbReference type="SUPFAM" id="SSF50978">
    <property type="entry name" value="WD40 repeat-like"/>
    <property type="match status" value="2"/>
</dbReference>
<dbReference type="Pfam" id="PF00805">
    <property type="entry name" value="Pentapeptide"/>
    <property type="match status" value="1"/>
</dbReference>
<reference evidence="8" key="1">
    <citation type="journal article" date="2020" name="Fungal Divers.">
        <title>Resolving the Mortierellaceae phylogeny through synthesis of multi-gene phylogenetics and phylogenomics.</title>
        <authorList>
            <person name="Vandepol N."/>
            <person name="Liber J."/>
            <person name="Desiro A."/>
            <person name="Na H."/>
            <person name="Kennedy M."/>
            <person name="Barry K."/>
            <person name="Grigoriev I.V."/>
            <person name="Miller A.N."/>
            <person name="O'Donnell K."/>
            <person name="Stajich J.E."/>
            <person name="Bonito G."/>
        </authorList>
    </citation>
    <scope>NUCLEOTIDE SEQUENCE</scope>
    <source>
        <strain evidence="8">NRRL 2769</strain>
    </source>
</reference>
<dbReference type="CDD" id="cd00200">
    <property type="entry name" value="WD40"/>
    <property type="match status" value="2"/>
</dbReference>
<dbReference type="InterPro" id="IPR025662">
    <property type="entry name" value="Sigma_54_int_dom_ATP-bd_1"/>
</dbReference>
<evidence type="ECO:0000256" key="3">
    <source>
        <dbReference type="PROSITE-ProRule" id="PRU00221"/>
    </source>
</evidence>
<feature type="domain" description="Arm-like repeat" evidence="7">
    <location>
        <begin position="188"/>
        <end position="501"/>
    </location>
</feature>
<name>A0A9P6N1X5_9FUNG</name>
<feature type="repeat" description="WD" evidence="3">
    <location>
        <begin position="1533"/>
        <end position="1574"/>
    </location>
</feature>
<dbReference type="InterPro" id="IPR056251">
    <property type="entry name" value="Arm_rpt_dom"/>
</dbReference>
<keyword evidence="1 3" id="KW-0853">WD repeat</keyword>
<dbReference type="PANTHER" id="PTHR19879">
    <property type="entry name" value="TRANSCRIPTION INITIATION FACTOR TFIID"/>
    <property type="match status" value="1"/>
</dbReference>
<dbReference type="InterPro" id="IPR020472">
    <property type="entry name" value="WD40_PAC1"/>
</dbReference>
<dbReference type="Pfam" id="PF05729">
    <property type="entry name" value="NACHT"/>
    <property type="match status" value="1"/>
</dbReference>
<dbReference type="PROSITE" id="PS50082">
    <property type="entry name" value="WD_REPEATS_2"/>
    <property type="match status" value="12"/>
</dbReference>
<dbReference type="PRINTS" id="PR00320">
    <property type="entry name" value="GPROTEINBRPT"/>
</dbReference>
<keyword evidence="9" id="KW-1185">Reference proteome</keyword>
<proteinExistence type="predicted"/>
<evidence type="ECO:0000256" key="4">
    <source>
        <dbReference type="SAM" id="MobiDB-lite"/>
    </source>
</evidence>
<feature type="repeat" description="WD" evidence="3">
    <location>
        <begin position="1491"/>
        <end position="1532"/>
    </location>
</feature>
<feature type="repeat" description="WD" evidence="3">
    <location>
        <begin position="1323"/>
        <end position="1364"/>
    </location>
</feature>
<organism evidence="8 9">
    <name type="scientific">Entomortierella chlamydospora</name>
    <dbReference type="NCBI Taxonomy" id="101097"/>
    <lineage>
        <taxon>Eukaryota</taxon>
        <taxon>Fungi</taxon>
        <taxon>Fungi incertae sedis</taxon>
        <taxon>Mucoromycota</taxon>
        <taxon>Mortierellomycotina</taxon>
        <taxon>Mortierellomycetes</taxon>
        <taxon>Mortierellales</taxon>
        <taxon>Mortierellaceae</taxon>
        <taxon>Entomortierella</taxon>
    </lineage>
</organism>
<dbReference type="PROSITE" id="PS50294">
    <property type="entry name" value="WD_REPEATS_REGION"/>
    <property type="match status" value="11"/>
</dbReference>
<dbReference type="Proteomes" id="UP000703661">
    <property type="component" value="Unassembled WGS sequence"/>
</dbReference>
<comment type="caution">
    <text evidence="8">The sequence shown here is derived from an EMBL/GenBank/DDBJ whole genome shotgun (WGS) entry which is preliminary data.</text>
</comment>
<dbReference type="Pfam" id="PF00400">
    <property type="entry name" value="WD40"/>
    <property type="match status" value="8"/>
</dbReference>
<feature type="region of interest" description="Disordered" evidence="4">
    <location>
        <begin position="1"/>
        <end position="25"/>
    </location>
</feature>
<dbReference type="PROSITE" id="PS00675">
    <property type="entry name" value="SIGMA54_INTERACT_1"/>
    <property type="match status" value="1"/>
</dbReference>
<dbReference type="PROSITE" id="PS00678">
    <property type="entry name" value="WD_REPEATS_1"/>
    <property type="match status" value="9"/>
</dbReference>
<evidence type="ECO:0000259" key="6">
    <source>
        <dbReference type="Pfam" id="PF23342"/>
    </source>
</evidence>
<dbReference type="InterPro" id="IPR001646">
    <property type="entry name" value="5peptide_repeat"/>
</dbReference>
<dbReference type="InterPro" id="IPR055440">
    <property type="entry name" value="Beta-prop_WDR90_4th"/>
</dbReference>
<feature type="repeat" description="WD" evidence="3">
    <location>
        <begin position="1449"/>
        <end position="1490"/>
    </location>
</feature>
<evidence type="ECO:0000259" key="7">
    <source>
        <dbReference type="Pfam" id="PF23948"/>
    </source>
</evidence>
<gene>
    <name evidence="8" type="ORF">BGZ80_000858</name>
</gene>